<name>K8Z867_9ENTE</name>
<dbReference type="InterPro" id="IPR025669">
    <property type="entry name" value="AAA_dom"/>
</dbReference>
<accession>K8Z867</accession>
<feature type="domain" description="AAA" evidence="1">
    <location>
        <begin position="1"/>
        <end position="167"/>
    </location>
</feature>
<organism evidence="2 3">
    <name type="scientific">Catellicoccus marimammalium M35/04/3</name>
    <dbReference type="NCBI Taxonomy" id="1234409"/>
    <lineage>
        <taxon>Bacteria</taxon>
        <taxon>Bacillati</taxon>
        <taxon>Bacillota</taxon>
        <taxon>Bacilli</taxon>
        <taxon>Lactobacillales</taxon>
        <taxon>Enterococcaceae</taxon>
        <taxon>Catellicoccus</taxon>
    </lineage>
</organism>
<dbReference type="SUPFAM" id="SSF52540">
    <property type="entry name" value="P-loop containing nucleoside triphosphate hydrolases"/>
    <property type="match status" value="1"/>
</dbReference>
<keyword evidence="3" id="KW-1185">Reference proteome</keyword>
<dbReference type="Gene3D" id="3.40.50.300">
    <property type="entry name" value="P-loop containing nucleotide triphosphate hydrolases"/>
    <property type="match status" value="1"/>
</dbReference>
<dbReference type="CDD" id="cd02042">
    <property type="entry name" value="ParAB_family"/>
    <property type="match status" value="1"/>
</dbReference>
<evidence type="ECO:0000313" key="2">
    <source>
        <dbReference type="EMBL" id="EKU27219.1"/>
    </source>
</evidence>
<dbReference type="Pfam" id="PF13614">
    <property type="entry name" value="AAA_31"/>
    <property type="match status" value="1"/>
</dbReference>
<dbReference type="PANTHER" id="PTHR13696:SF99">
    <property type="entry name" value="COBYRINIC ACID AC-DIAMIDE SYNTHASE"/>
    <property type="match status" value="1"/>
</dbReference>
<dbReference type="STRING" id="1234409.C683_0876"/>
<comment type="caution">
    <text evidence="2">The sequence shown here is derived from an EMBL/GenBank/DDBJ whole genome shotgun (WGS) entry which is preliminary data.</text>
</comment>
<gene>
    <name evidence="2" type="ORF">C683_0876</name>
</gene>
<dbReference type="PANTHER" id="PTHR13696">
    <property type="entry name" value="P-LOOP CONTAINING NUCLEOSIDE TRIPHOSPHATE HYDROLASE"/>
    <property type="match status" value="1"/>
</dbReference>
<protein>
    <submittedName>
        <fullName evidence="2">ATPase for chromosome partitioning</fullName>
    </submittedName>
</protein>
<dbReference type="AlphaFoldDB" id="K8Z867"/>
<proteinExistence type="predicted"/>
<reference evidence="2 3" key="1">
    <citation type="journal article" date="2013" name="Genome Announc.">
        <title>Draft Genome Sequence of Catellicoccus marimammalium, a Novel Species Commonly Found in Gull Feces.</title>
        <authorList>
            <person name="Weigand M.R."/>
            <person name="Ryu H."/>
            <person name="Bozcek L."/>
            <person name="Konstantinidis K.T."/>
            <person name="Santo Domingo J.W."/>
        </authorList>
    </citation>
    <scope>NUCLEOTIDE SEQUENCE [LARGE SCALE GENOMIC DNA]</scope>
    <source>
        <strain evidence="2 3">M35/04/3</strain>
    </source>
</reference>
<evidence type="ECO:0000259" key="1">
    <source>
        <dbReference type="Pfam" id="PF13614"/>
    </source>
</evidence>
<dbReference type="InterPro" id="IPR027417">
    <property type="entry name" value="P-loop_NTPase"/>
</dbReference>
<dbReference type="EMBL" id="AMYT01000018">
    <property type="protein sequence ID" value="EKU27219.1"/>
    <property type="molecule type" value="Genomic_DNA"/>
</dbReference>
<dbReference type="eggNOG" id="COG1192">
    <property type="taxonomic scope" value="Bacteria"/>
</dbReference>
<dbReference type="RefSeq" id="WP_009490494.1">
    <property type="nucleotide sequence ID" value="NZ_AMYT01000018.1"/>
</dbReference>
<dbReference type="OrthoDB" id="9791162at2"/>
<evidence type="ECO:0000313" key="3">
    <source>
        <dbReference type="Proteomes" id="UP000016057"/>
    </source>
</evidence>
<dbReference type="InterPro" id="IPR050678">
    <property type="entry name" value="DNA_Partitioning_ATPase"/>
</dbReference>
<dbReference type="Proteomes" id="UP000016057">
    <property type="component" value="Unassembled WGS sequence"/>
</dbReference>
<sequence>MQVISFLATKGGVGKTTLSYQFSKYLSQHGKKVLLLDLDSQRSLSSMFDLEEVTYTTENIFRGIGEVKVQQVDDNIDLIPASLNLGTSLLSDISMKPNKELLLFMWFGKNYKDFDYDYVILDLNPAWNLLTMNAATASDLIISPLEPSRFGYESHDKVIKGIEGLKEGVVDPRTLESYVIADLKFIANRVKHNTTTSKEFLSQLETFDDVIGVIPEKEAINASMLERKYVVDYLEEKDHMTQSDKKFIDTLENIFNEITKLGDED</sequence>